<protein>
    <recommendedName>
        <fullName evidence="1">SHSP domain-containing protein</fullName>
    </recommendedName>
</protein>
<dbReference type="AlphaFoldDB" id="A0A1M2V3E0"/>
<dbReference type="OrthoDB" id="1431247at2759"/>
<dbReference type="OMA" id="NAMRLRQ"/>
<dbReference type="Proteomes" id="UP000184267">
    <property type="component" value="Unassembled WGS sequence"/>
</dbReference>
<dbReference type="STRING" id="154538.A0A1M2V3E0"/>
<feature type="domain" description="SHSP" evidence="1">
    <location>
        <begin position="63"/>
        <end position="133"/>
    </location>
</feature>
<organism evidence="2 3">
    <name type="scientific">Trametes pubescens</name>
    <name type="common">White-rot fungus</name>
    <dbReference type="NCBI Taxonomy" id="154538"/>
    <lineage>
        <taxon>Eukaryota</taxon>
        <taxon>Fungi</taxon>
        <taxon>Dikarya</taxon>
        <taxon>Basidiomycota</taxon>
        <taxon>Agaricomycotina</taxon>
        <taxon>Agaricomycetes</taxon>
        <taxon>Polyporales</taxon>
        <taxon>Polyporaceae</taxon>
        <taxon>Trametes</taxon>
    </lineage>
</organism>
<dbReference type="CDD" id="cd06464">
    <property type="entry name" value="ACD_sHsps-like"/>
    <property type="match status" value="1"/>
</dbReference>
<dbReference type="InterPro" id="IPR002068">
    <property type="entry name" value="A-crystallin/Hsp20_dom"/>
</dbReference>
<keyword evidence="3" id="KW-1185">Reference proteome</keyword>
<dbReference type="InterPro" id="IPR008978">
    <property type="entry name" value="HSP20-like_chaperone"/>
</dbReference>
<evidence type="ECO:0000313" key="2">
    <source>
        <dbReference type="EMBL" id="OJT02110.1"/>
    </source>
</evidence>
<name>A0A1M2V3E0_TRAPU</name>
<evidence type="ECO:0000313" key="3">
    <source>
        <dbReference type="Proteomes" id="UP000184267"/>
    </source>
</evidence>
<comment type="caution">
    <text evidence="2">The sequence shown here is derived from an EMBL/GenBank/DDBJ whole genome shotgun (WGS) entry which is preliminary data.</text>
</comment>
<dbReference type="Gene3D" id="2.60.40.790">
    <property type="match status" value="1"/>
</dbReference>
<dbReference type="SUPFAM" id="SSF49764">
    <property type="entry name" value="HSP20-like chaperones"/>
    <property type="match status" value="1"/>
</dbReference>
<evidence type="ECO:0000259" key="1">
    <source>
        <dbReference type="Pfam" id="PF00011"/>
    </source>
</evidence>
<proteinExistence type="predicted"/>
<accession>A0A1M2V3E0</accession>
<gene>
    <name evidence="2" type="ORF">TRAPUB_7405</name>
</gene>
<reference evidence="2 3" key="1">
    <citation type="submission" date="2016-10" db="EMBL/GenBank/DDBJ databases">
        <title>Genome sequence of the basidiomycete white-rot fungus Trametes pubescens.</title>
        <authorList>
            <person name="Makela M.R."/>
            <person name="Granchi Z."/>
            <person name="Peng M."/>
            <person name="De Vries R.P."/>
            <person name="Grigoriev I."/>
            <person name="Riley R."/>
            <person name="Hilden K."/>
        </authorList>
    </citation>
    <scope>NUCLEOTIDE SEQUENCE [LARGE SCALE GENOMIC DNA]</scope>
    <source>
        <strain evidence="2 3">FBCC735</strain>
    </source>
</reference>
<dbReference type="Pfam" id="PF00011">
    <property type="entry name" value="HSP20"/>
    <property type="match status" value="1"/>
</dbReference>
<dbReference type="EMBL" id="MNAD01001700">
    <property type="protein sequence ID" value="OJT02110.1"/>
    <property type="molecule type" value="Genomic_DNA"/>
</dbReference>
<sequence length="150" mass="16528">MTGRPTKTNKLVSAVKKRLGRDLTRDEALKLANAMRLRQMQERVYKPRMELLDDGESATITALFELPGLGPDQVLLDVVDGRLVVQGERRPLRVSAATPERAQASIEASGPSQIQELKYGTFRRAISVPAGCTVSSPCLLTPAYQRESSY</sequence>